<comment type="subcellular location">
    <subcellularLocation>
        <location evidence="1">Membrane</location>
        <topology evidence="1">Multi-pass membrane protein</topology>
    </subcellularLocation>
</comment>
<feature type="transmembrane region" description="Helical" evidence="7">
    <location>
        <begin position="86"/>
        <end position="109"/>
    </location>
</feature>
<feature type="transmembrane region" description="Helical" evidence="7">
    <location>
        <begin position="34"/>
        <end position="53"/>
    </location>
</feature>
<keyword evidence="9" id="KW-1185">Reference proteome</keyword>
<evidence type="ECO:0000256" key="6">
    <source>
        <dbReference type="SAM" id="MobiDB-lite"/>
    </source>
</evidence>
<gene>
    <name evidence="8" type="ORF">C8P69_109114</name>
</gene>
<proteinExistence type="inferred from homology"/>
<evidence type="ECO:0000256" key="5">
    <source>
        <dbReference type="ARBA" id="ARBA00023136"/>
    </source>
</evidence>
<dbReference type="Pfam" id="PF01594">
    <property type="entry name" value="AI-2E_transport"/>
    <property type="match status" value="1"/>
</dbReference>
<feature type="transmembrane region" description="Helical" evidence="7">
    <location>
        <begin position="324"/>
        <end position="355"/>
    </location>
</feature>
<feature type="transmembrane region" description="Helical" evidence="7">
    <location>
        <begin position="166"/>
        <end position="190"/>
    </location>
</feature>
<dbReference type="RefSeq" id="WP_108178925.1">
    <property type="nucleotide sequence ID" value="NZ_PZZL01000009.1"/>
</dbReference>
<feature type="region of interest" description="Disordered" evidence="6">
    <location>
        <begin position="387"/>
        <end position="410"/>
    </location>
</feature>
<feature type="transmembrane region" description="Helical" evidence="7">
    <location>
        <begin position="253"/>
        <end position="276"/>
    </location>
</feature>
<name>A0A2T4YYJ9_9HYPH</name>
<keyword evidence="4 7" id="KW-1133">Transmembrane helix</keyword>
<comment type="caution">
    <text evidence="8">The sequence shown here is derived from an EMBL/GenBank/DDBJ whole genome shotgun (WGS) entry which is preliminary data.</text>
</comment>
<feature type="region of interest" description="Disordered" evidence="6">
    <location>
        <begin position="432"/>
        <end position="458"/>
    </location>
</feature>
<keyword evidence="5 7" id="KW-0472">Membrane</keyword>
<evidence type="ECO:0000256" key="2">
    <source>
        <dbReference type="ARBA" id="ARBA00009773"/>
    </source>
</evidence>
<dbReference type="EMBL" id="PZZL01000009">
    <property type="protein sequence ID" value="PTM51827.1"/>
    <property type="molecule type" value="Genomic_DNA"/>
</dbReference>
<evidence type="ECO:0000313" key="8">
    <source>
        <dbReference type="EMBL" id="PTM51827.1"/>
    </source>
</evidence>
<dbReference type="GO" id="GO:0016020">
    <property type="term" value="C:membrane"/>
    <property type="evidence" value="ECO:0007669"/>
    <property type="project" value="UniProtKB-SubCell"/>
</dbReference>
<feature type="transmembrane region" description="Helical" evidence="7">
    <location>
        <begin position="59"/>
        <end position="79"/>
    </location>
</feature>
<dbReference type="OrthoDB" id="9799225at2"/>
<dbReference type="InterPro" id="IPR002549">
    <property type="entry name" value="AI-2E-like"/>
</dbReference>
<comment type="similarity">
    <text evidence="2">Belongs to the autoinducer-2 exporter (AI-2E) (TC 2.A.86) family.</text>
</comment>
<feature type="transmembrane region" description="Helical" evidence="7">
    <location>
        <begin position="225"/>
        <end position="247"/>
    </location>
</feature>
<reference evidence="8 9" key="1">
    <citation type="submission" date="2018-04" db="EMBL/GenBank/DDBJ databases">
        <title>Genomic Encyclopedia of Archaeal and Bacterial Type Strains, Phase II (KMG-II): from individual species to whole genera.</title>
        <authorList>
            <person name="Goeker M."/>
        </authorList>
    </citation>
    <scope>NUCLEOTIDE SEQUENCE [LARGE SCALE GENOMIC DNA]</scope>
    <source>
        <strain evidence="8 9">DSM 25521</strain>
    </source>
</reference>
<dbReference type="Proteomes" id="UP000241808">
    <property type="component" value="Unassembled WGS sequence"/>
</dbReference>
<dbReference type="PANTHER" id="PTHR21716">
    <property type="entry name" value="TRANSMEMBRANE PROTEIN"/>
    <property type="match status" value="1"/>
</dbReference>
<keyword evidence="3 7" id="KW-0812">Transmembrane</keyword>
<feature type="compositionally biased region" description="Low complexity" evidence="6">
    <location>
        <begin position="444"/>
        <end position="456"/>
    </location>
</feature>
<feature type="transmembrane region" description="Helical" evidence="7">
    <location>
        <begin position="288"/>
        <end position="304"/>
    </location>
</feature>
<accession>A0A2T4YYJ9</accession>
<evidence type="ECO:0000256" key="3">
    <source>
        <dbReference type="ARBA" id="ARBA00022692"/>
    </source>
</evidence>
<evidence type="ECO:0000256" key="7">
    <source>
        <dbReference type="SAM" id="Phobius"/>
    </source>
</evidence>
<evidence type="ECO:0000313" key="9">
    <source>
        <dbReference type="Proteomes" id="UP000241808"/>
    </source>
</evidence>
<dbReference type="GO" id="GO:0055085">
    <property type="term" value="P:transmembrane transport"/>
    <property type="evidence" value="ECO:0007669"/>
    <property type="project" value="TreeGrafter"/>
</dbReference>
<organism evidence="8 9">
    <name type="scientific">Phreatobacter oligotrophus</name>
    <dbReference type="NCBI Taxonomy" id="1122261"/>
    <lineage>
        <taxon>Bacteria</taxon>
        <taxon>Pseudomonadati</taxon>
        <taxon>Pseudomonadota</taxon>
        <taxon>Alphaproteobacteria</taxon>
        <taxon>Hyphomicrobiales</taxon>
        <taxon>Phreatobacteraceae</taxon>
        <taxon>Phreatobacter</taxon>
    </lineage>
</organism>
<dbReference type="PANTHER" id="PTHR21716:SF16">
    <property type="entry name" value="BLL1467 PROTEIN"/>
    <property type="match status" value="1"/>
</dbReference>
<protein>
    <submittedName>
        <fullName evidence="8">Putative PurR-regulated permease PerM</fullName>
    </submittedName>
</protein>
<dbReference type="AlphaFoldDB" id="A0A2T4YYJ9"/>
<evidence type="ECO:0000256" key="1">
    <source>
        <dbReference type="ARBA" id="ARBA00004141"/>
    </source>
</evidence>
<sequence>MRSELLWFLPRPEEPPEPAADEPGFFDMGDHDPVVRYATLGIFVILATAALAIARPVALPVTAGIVFGLVLGPLADLLVRRGWPHAAAAGVVVMVGLLLIIVLFAVLAAPVALGADQIPAIVDTLRAKFDGFFDMMRRLQGVPDNATRPVATETAAGSSFTPLLNIAVTSTSAAGGLLIFVATIFFYLAARRQLKARILRLCFGRDARQVAGSFFEEVETRIGSYFAVVTIINLGMGAVTGLIAWVAGFPYPLFWAALAFVLNYLPFIGPLIVAALMVGAGITLTDNAAWAMAPGAAYVVIHVIEGNVLTPSLVGQRLTVSPFLVFLSFVFWLWLWGPAGAILSTPLLLVGIVMVEVLRSYRIAHEIAQAEASDAAAGTATPAASLPFEATIQRRPRRPSPPDSRSFPMPIAAQTTTRDSLHDTSGHAEAGLRETARSAGTPLRDAASDMADGAARAGEKAAEMKDAAMDGAADVARDVNAKLKAVGIDTDVMFGAAKDQAGDLKKMIADELTERPWHTLGLAAAAGVVLGFLSSR</sequence>
<evidence type="ECO:0000256" key="4">
    <source>
        <dbReference type="ARBA" id="ARBA00022989"/>
    </source>
</evidence>